<feature type="compositionally biased region" description="Basic and acidic residues" evidence="9">
    <location>
        <begin position="139"/>
        <end position="149"/>
    </location>
</feature>
<dbReference type="EMBL" id="KR261610">
    <property type="protein sequence ID" value="ALX34940.1"/>
    <property type="molecule type" value="Genomic_RNA"/>
</dbReference>
<evidence type="ECO:0000313" key="11">
    <source>
        <dbReference type="EMBL" id="ALX34940.1"/>
    </source>
</evidence>
<dbReference type="InterPro" id="IPR002166">
    <property type="entry name" value="RNA_pol_HCV"/>
</dbReference>
<dbReference type="EC" id="2.7.7.48" evidence="1 8"/>
<evidence type="ECO:0000256" key="1">
    <source>
        <dbReference type="ARBA" id="ARBA00012494"/>
    </source>
</evidence>
<name>A0A0U4FEV6_BLRV</name>
<dbReference type="GO" id="GO:0000166">
    <property type="term" value="F:nucleotide binding"/>
    <property type="evidence" value="ECO:0007669"/>
    <property type="project" value="UniProtKB-KW"/>
</dbReference>
<organismHost>
    <name type="scientific">Lens culinaris</name>
    <name type="common">Lentil</name>
    <name type="synonym">Cicer lens</name>
    <dbReference type="NCBI Taxonomy" id="3864"/>
</organismHost>
<evidence type="ECO:0000256" key="6">
    <source>
        <dbReference type="ARBA" id="ARBA00022758"/>
    </source>
</evidence>
<evidence type="ECO:0000256" key="4">
    <source>
        <dbReference type="ARBA" id="ARBA00022695"/>
    </source>
</evidence>
<keyword evidence="5 8" id="KW-0547">Nucleotide-binding</keyword>
<evidence type="ECO:0000259" key="10">
    <source>
        <dbReference type="PROSITE" id="PS50507"/>
    </source>
</evidence>
<evidence type="ECO:0000256" key="8">
    <source>
        <dbReference type="RuleBase" id="RU363062"/>
    </source>
</evidence>
<dbReference type="GO" id="GO:0039694">
    <property type="term" value="P:viral RNA genome replication"/>
    <property type="evidence" value="ECO:0007669"/>
    <property type="project" value="InterPro"/>
</dbReference>
<organismHost>
    <name type="scientific">Pisum sativum</name>
    <name type="common">Garden pea</name>
    <name type="synonym">Lathyrus oleraceus</name>
    <dbReference type="NCBI Taxonomy" id="3888"/>
</organismHost>
<dbReference type="CDD" id="cd23233">
    <property type="entry name" value="Luteovirus_RdRp"/>
    <property type="match status" value="1"/>
</dbReference>
<dbReference type="PROSITE" id="PS50507">
    <property type="entry name" value="RDRP_SSRNA_POS"/>
    <property type="match status" value="1"/>
</dbReference>
<keyword evidence="3 8" id="KW-0808">Transferase</keyword>
<organismHost>
    <name type="scientific">Cicer arietinum</name>
    <name type="common">Chickpea</name>
    <name type="synonym">Garbanzo</name>
    <dbReference type="NCBI Taxonomy" id="3827"/>
</organismHost>
<comment type="catalytic activity">
    <reaction evidence="8">
        <text>RNA(n) + a ribonucleoside 5'-triphosphate = RNA(n+1) + diphosphate</text>
        <dbReference type="Rhea" id="RHEA:21248"/>
        <dbReference type="Rhea" id="RHEA-COMP:14527"/>
        <dbReference type="Rhea" id="RHEA-COMP:17342"/>
        <dbReference type="ChEBI" id="CHEBI:33019"/>
        <dbReference type="ChEBI" id="CHEBI:61557"/>
        <dbReference type="ChEBI" id="CHEBI:140395"/>
        <dbReference type="EC" id="2.7.7.48"/>
    </reaction>
</comment>
<dbReference type="GO" id="GO:0075523">
    <property type="term" value="P:viral translational frameshifting"/>
    <property type="evidence" value="ECO:0007669"/>
    <property type="project" value="UniProtKB-KW"/>
</dbReference>
<dbReference type="InterPro" id="IPR007094">
    <property type="entry name" value="RNA-dir_pol_PSvirus"/>
</dbReference>
<evidence type="ECO:0000256" key="3">
    <source>
        <dbReference type="ARBA" id="ARBA00022679"/>
    </source>
</evidence>
<organismHost>
    <name type="scientific">Vicia faba</name>
    <name type="common">Broad bean</name>
    <name type="synonym">Faba vulgaris</name>
    <dbReference type="NCBI Taxonomy" id="3906"/>
</organismHost>
<dbReference type="InterPro" id="IPR043502">
    <property type="entry name" value="DNA/RNA_pol_sf"/>
</dbReference>
<organismHost>
    <name type="scientific">Vigna unguiculata</name>
    <name type="common">Cowpea</name>
    <dbReference type="NCBI Taxonomy" id="3917"/>
</organismHost>
<dbReference type="GO" id="GO:0003723">
    <property type="term" value="F:RNA binding"/>
    <property type="evidence" value="ECO:0007669"/>
    <property type="project" value="InterPro"/>
</dbReference>
<dbReference type="GO" id="GO:0003968">
    <property type="term" value="F:RNA-directed RNA polymerase activity"/>
    <property type="evidence" value="ECO:0007669"/>
    <property type="project" value="UniProtKB-KW"/>
</dbReference>
<evidence type="ECO:0000256" key="2">
    <source>
        <dbReference type="ARBA" id="ARBA00022484"/>
    </source>
</evidence>
<feature type="region of interest" description="Disordered" evidence="9">
    <location>
        <begin position="130"/>
        <end position="150"/>
    </location>
</feature>
<protein>
    <recommendedName>
        <fullName evidence="1 8">RNA-directed RNA polymerase</fullName>
        <ecNumber evidence="1 8">2.7.7.48</ecNumber>
    </recommendedName>
</protein>
<evidence type="ECO:0000256" key="7">
    <source>
        <dbReference type="ARBA" id="ARBA00022953"/>
    </source>
</evidence>
<organismHost>
    <name type="scientific">Trifolium repens</name>
    <name type="common">Creeping white clover</name>
    <dbReference type="NCBI Taxonomy" id="3899"/>
</organismHost>
<organismHost>
    <name type="scientific">Medicago sativa</name>
    <name type="common">Alfalfa</name>
    <dbReference type="NCBI Taxonomy" id="3879"/>
</organismHost>
<dbReference type="InterPro" id="IPR043128">
    <property type="entry name" value="Rev_trsase/Diguanyl_cyclase"/>
</dbReference>
<keyword evidence="7 8" id="KW-0693">Viral RNA replication</keyword>
<evidence type="ECO:0000256" key="9">
    <source>
        <dbReference type="SAM" id="MobiDB-lite"/>
    </source>
</evidence>
<feature type="domain" description="RdRp catalytic" evidence="10">
    <location>
        <begin position="589"/>
        <end position="704"/>
    </location>
</feature>
<organismHost>
    <name type="scientific">Phaseolus vulgaris</name>
    <name type="common">Kidney bean</name>
    <name type="synonym">French bean</name>
    <dbReference type="NCBI Taxonomy" id="3885"/>
</organismHost>
<keyword evidence="4 8" id="KW-0548">Nucleotidyltransferase</keyword>
<reference evidence="11" key="1">
    <citation type="submission" date="2015-04" db="EMBL/GenBank/DDBJ databases">
        <title>First report of Bean leafroll virus (BLRV) in Argentina: molecular characterization and detection on alfalfa fields.</title>
        <authorList>
            <person name="Trucco V."/>
            <person name="de Breuil S."/>
            <person name="Bejerman N."/>
            <person name="Lenardon S."/>
            <person name="Giolitti F."/>
        </authorList>
    </citation>
    <scope>NUCLEOTIDE SEQUENCE</scope>
    <source>
        <strain evidence="11">Manfredi</strain>
    </source>
</reference>
<evidence type="ECO:0000256" key="5">
    <source>
        <dbReference type="ARBA" id="ARBA00022741"/>
    </source>
</evidence>
<dbReference type="InterPro" id="IPR013674">
    <property type="entry name" value="Luteo_Rpol_P1-P2"/>
</dbReference>
<dbReference type="Pfam" id="PF08467">
    <property type="entry name" value="Luteo_P1-P2"/>
    <property type="match status" value="2"/>
</dbReference>
<dbReference type="SUPFAM" id="SSF56672">
    <property type="entry name" value="DNA/RNA polymerases"/>
    <property type="match status" value="1"/>
</dbReference>
<dbReference type="Pfam" id="PF00998">
    <property type="entry name" value="RdRP_3"/>
    <property type="match status" value="1"/>
</dbReference>
<dbReference type="Gene3D" id="3.30.70.270">
    <property type="match status" value="1"/>
</dbReference>
<proteinExistence type="predicted"/>
<keyword evidence="2 8" id="KW-0696">RNA-directed RNA polymerase</keyword>
<accession>A0A0U4FEV6</accession>
<organism evidence="11">
    <name type="scientific">Bean leafroll virus</name>
    <name type="common">BLRV</name>
    <dbReference type="NCBI Taxonomy" id="12041"/>
    <lineage>
        <taxon>Viruses</taxon>
        <taxon>Riboviria</taxon>
        <taxon>Orthornavirae</taxon>
        <taxon>Kitrinoviricota</taxon>
        <taxon>Tolucaviricetes</taxon>
        <taxon>Tolivirales</taxon>
        <taxon>Tombusviridae</taxon>
        <taxon>Regressovirinae</taxon>
        <taxon>Luteovirus</taxon>
        <taxon>Luteovirus phaseoli</taxon>
    </lineage>
</organism>
<sequence length="901" mass="103045">MFNFDSLITASSRVVKDFIHFCYNRARSVYCALKRWLWELQGKFDAHNAFVDLCYDAMYGIEKFEEELAEEYTLAESEVALAECHYRYLVSNGAPLTHWPVPCPPPGAHRSIDDYEDSVDEAGAFEEVIPSVPKPEPIPSKDGKKDHSKSNPFRVKAFINLVKAKEVLQATEQKIKVVYEEEIGESPFGRWFNTLPSRMHYIKRALKKRAVNAKRAKHVTSMMKEVNVIPDFVACCEVVQVPTGEMIPPKKNEHGEDVGEPTPKTKMVRRVLPECAAEARSYIRQHIRNNNMRLIDGTDVAHATINRYALKFCEELDLDLPSTTMLVDYAMTMVPLPLKNDIERAKIVHSPNARRIRDELDCLTSSVFLEGLCSDSGFESPFSILGLPEIVVRSGAIPRKSRSRINFLSQFTLGLDYQCPNPSLHNALVAVERRVFTVGKGNEVVRPYSPLRGQFEKMNYFRDAIVKDVGCPKTYTPEQLASTFKSGKRSLYNTAVLSLKRKAVEKQDSFVTAFLKMEKHMMCKKIAPRLICPRNKRYNVELGRRLKFSEKKFMHAIDNVFKSPTVLSGYDSFKVGRIIADKWGKFKRPVAIGVDASRFDQHVSKQALEWEHSIYNGCFRDKQLEELLKWQTENKVMLFVEDKILKFKVSGHRMSGDINTSMGNKLIMCGMMHNYFRELGVKAELCNNGDDCVIICERKDEKRFSDMHRWFKEYGFDMQIEKPVYKLTELEFCQSKPIKINGFYRMVRKPQSISKDAHSLISMASAEDVKTFMSATAQCGLILNSGVPVLEAFHNCLYKASGYKHVSQELIDKVVSFGTQDKLGLRKERVEEPVTMENRLSYWESFGVDPQTQVLVERYFNNLQVSIEPRGVKRLTPLLDAKLLNIDIPARCSVSSPTILQ</sequence>
<keyword evidence="6" id="KW-0688">Ribosomal frameshifting</keyword>